<gene>
    <name evidence="1" type="ORF">J1N35_024069</name>
</gene>
<evidence type="ECO:0000313" key="1">
    <source>
        <dbReference type="EMBL" id="KAH1084308.1"/>
    </source>
</evidence>
<accession>A0A9D4A3S2</accession>
<dbReference type="AlphaFoldDB" id="A0A9D4A3S2"/>
<comment type="caution">
    <text evidence="1">The sequence shown here is derived from an EMBL/GenBank/DDBJ whole genome shotgun (WGS) entry which is preliminary data.</text>
</comment>
<dbReference type="EMBL" id="JAIQCV010000007">
    <property type="protein sequence ID" value="KAH1084308.1"/>
    <property type="molecule type" value="Genomic_DNA"/>
</dbReference>
<name>A0A9D4A3S2_9ROSI</name>
<reference evidence="1 2" key="1">
    <citation type="journal article" date="2021" name="Plant Biotechnol. J.">
        <title>Multi-omics assisted identification of the key and species-specific regulatory components of drought-tolerant mechanisms in Gossypium stocksii.</title>
        <authorList>
            <person name="Yu D."/>
            <person name="Ke L."/>
            <person name="Zhang D."/>
            <person name="Wu Y."/>
            <person name="Sun Y."/>
            <person name="Mei J."/>
            <person name="Sun J."/>
            <person name="Sun Y."/>
        </authorList>
    </citation>
    <scope>NUCLEOTIDE SEQUENCE [LARGE SCALE GENOMIC DNA]</scope>
    <source>
        <strain evidence="2">cv. E1</strain>
        <tissue evidence="1">Leaf</tissue>
    </source>
</reference>
<protein>
    <submittedName>
        <fullName evidence="1">Uncharacterized protein</fullName>
    </submittedName>
</protein>
<organism evidence="1 2">
    <name type="scientific">Gossypium stocksii</name>
    <dbReference type="NCBI Taxonomy" id="47602"/>
    <lineage>
        <taxon>Eukaryota</taxon>
        <taxon>Viridiplantae</taxon>
        <taxon>Streptophyta</taxon>
        <taxon>Embryophyta</taxon>
        <taxon>Tracheophyta</taxon>
        <taxon>Spermatophyta</taxon>
        <taxon>Magnoliopsida</taxon>
        <taxon>eudicotyledons</taxon>
        <taxon>Gunneridae</taxon>
        <taxon>Pentapetalae</taxon>
        <taxon>rosids</taxon>
        <taxon>malvids</taxon>
        <taxon>Malvales</taxon>
        <taxon>Malvaceae</taxon>
        <taxon>Malvoideae</taxon>
        <taxon>Gossypium</taxon>
    </lineage>
</organism>
<keyword evidence="2" id="KW-1185">Reference proteome</keyword>
<sequence>MRRVYNHTQGCSVTTQSTGGSVITGSKVIPVKRTFARHCFWKCSEQISRWQDSDDMVRDQFQRASSGPDQHRQRTIRLNIHLEVNRGHFNA</sequence>
<proteinExistence type="predicted"/>
<evidence type="ECO:0000313" key="2">
    <source>
        <dbReference type="Proteomes" id="UP000828251"/>
    </source>
</evidence>
<dbReference type="Proteomes" id="UP000828251">
    <property type="component" value="Unassembled WGS sequence"/>
</dbReference>